<gene>
    <name evidence="3" type="ORF">PDIGIT_LOCUS13902</name>
</gene>
<name>A0A9W4UPT7_9PLEO</name>
<keyword evidence="4" id="KW-1185">Reference proteome</keyword>
<dbReference type="AlphaFoldDB" id="A0A9W4UPT7"/>
<feature type="compositionally biased region" description="Polar residues" evidence="1">
    <location>
        <begin position="33"/>
        <end position="61"/>
    </location>
</feature>
<organism evidence="3 4">
    <name type="scientific">Periconia digitata</name>
    <dbReference type="NCBI Taxonomy" id="1303443"/>
    <lineage>
        <taxon>Eukaryota</taxon>
        <taxon>Fungi</taxon>
        <taxon>Dikarya</taxon>
        <taxon>Ascomycota</taxon>
        <taxon>Pezizomycotina</taxon>
        <taxon>Dothideomycetes</taxon>
        <taxon>Pleosporomycetidae</taxon>
        <taxon>Pleosporales</taxon>
        <taxon>Massarineae</taxon>
        <taxon>Periconiaceae</taxon>
        <taxon>Periconia</taxon>
    </lineage>
</organism>
<evidence type="ECO:0000256" key="2">
    <source>
        <dbReference type="SAM" id="Phobius"/>
    </source>
</evidence>
<protein>
    <submittedName>
        <fullName evidence="3">Uncharacterized protein</fullName>
    </submittedName>
</protein>
<sequence>MPKLLKPTRSTTPPYLAIARILAYHPLAIQLHPDNSSTRPQNHPMQSAHPSSTMDGSPRTQDANIAPSLQYAIMRAWINLTRQDDPRRYCMTMLVLILQILRVDISEIEELNSSLEQVGLLDFPDLICHEIVKYTSIERPVADTAVLIRIERSVWRSAWRDLCLTASEVVAGREGTGDPDSQSSAGGPDIGMTNEGRRWLHRSMEVPVSDEEIIERLSKKTNKLEKDVAREKMYSERLEKTLHDAIDKLGPRIVLVLVAAGAIWYAGWRFLVRLFYG</sequence>
<feature type="region of interest" description="Disordered" evidence="1">
    <location>
        <begin position="32"/>
        <end position="61"/>
    </location>
</feature>
<keyword evidence="2" id="KW-0812">Transmembrane</keyword>
<comment type="caution">
    <text evidence="3">The sequence shown here is derived from an EMBL/GenBank/DDBJ whole genome shotgun (WGS) entry which is preliminary data.</text>
</comment>
<proteinExistence type="predicted"/>
<feature type="transmembrane region" description="Helical" evidence="2">
    <location>
        <begin position="253"/>
        <end position="271"/>
    </location>
</feature>
<keyword evidence="2" id="KW-1133">Transmembrane helix</keyword>
<reference evidence="3" key="1">
    <citation type="submission" date="2023-01" db="EMBL/GenBank/DDBJ databases">
        <authorList>
            <person name="Van Ghelder C."/>
            <person name="Rancurel C."/>
        </authorList>
    </citation>
    <scope>NUCLEOTIDE SEQUENCE</scope>
    <source>
        <strain evidence="3">CNCM I-4278</strain>
    </source>
</reference>
<dbReference type="EMBL" id="CAOQHR010000011">
    <property type="protein sequence ID" value="CAI6340718.1"/>
    <property type="molecule type" value="Genomic_DNA"/>
</dbReference>
<dbReference type="Proteomes" id="UP001152607">
    <property type="component" value="Unassembled WGS sequence"/>
</dbReference>
<evidence type="ECO:0000256" key="1">
    <source>
        <dbReference type="SAM" id="MobiDB-lite"/>
    </source>
</evidence>
<accession>A0A9W4UPT7</accession>
<keyword evidence="2" id="KW-0472">Membrane</keyword>
<evidence type="ECO:0000313" key="4">
    <source>
        <dbReference type="Proteomes" id="UP001152607"/>
    </source>
</evidence>
<evidence type="ECO:0000313" key="3">
    <source>
        <dbReference type="EMBL" id="CAI6340718.1"/>
    </source>
</evidence>